<evidence type="ECO:0000256" key="1">
    <source>
        <dbReference type="ARBA" id="ARBA00022737"/>
    </source>
</evidence>
<dbReference type="InterPro" id="IPR011990">
    <property type="entry name" value="TPR-like_helical_dom_sf"/>
</dbReference>
<dbReference type="Pfam" id="PF14559">
    <property type="entry name" value="TPR_19"/>
    <property type="match status" value="1"/>
</dbReference>
<keyword evidence="4" id="KW-0472">Membrane</keyword>
<keyword evidence="4" id="KW-0812">Transmembrane</keyword>
<dbReference type="AlphaFoldDB" id="A0A7X6DGW6"/>
<keyword evidence="4" id="KW-1133">Transmembrane helix</keyword>
<keyword evidence="2 3" id="KW-0802">TPR repeat</keyword>
<proteinExistence type="predicted"/>
<gene>
    <name evidence="5" type="ORF">RAMLITH_13955</name>
</gene>
<dbReference type="SUPFAM" id="SSF48452">
    <property type="entry name" value="TPR-like"/>
    <property type="match status" value="1"/>
</dbReference>
<reference evidence="5 6" key="1">
    <citation type="journal article" date="2020" name="Nature">
        <title>Bacterial chemolithoautotrophy via manganese oxidation.</title>
        <authorList>
            <person name="Yu H."/>
            <person name="Leadbetter J.R."/>
        </authorList>
    </citation>
    <scope>NUCLEOTIDE SEQUENCE [LARGE SCALE GENOMIC DNA]</scope>
    <source>
        <strain evidence="5 6">RBP-1</strain>
    </source>
</reference>
<evidence type="ECO:0000256" key="2">
    <source>
        <dbReference type="ARBA" id="ARBA00022803"/>
    </source>
</evidence>
<comment type="caution">
    <text evidence="5">The sequence shown here is derived from an EMBL/GenBank/DDBJ whole genome shotgun (WGS) entry which is preliminary data.</text>
</comment>
<feature type="repeat" description="TPR" evidence="3">
    <location>
        <begin position="90"/>
        <end position="123"/>
    </location>
</feature>
<feature type="transmembrane region" description="Helical" evidence="4">
    <location>
        <begin position="17"/>
        <end position="37"/>
    </location>
</feature>
<dbReference type="PANTHER" id="PTHR44858">
    <property type="entry name" value="TETRATRICOPEPTIDE REPEAT PROTEIN 6"/>
    <property type="match status" value="1"/>
</dbReference>
<dbReference type="PROSITE" id="PS50005">
    <property type="entry name" value="TPR"/>
    <property type="match status" value="1"/>
</dbReference>
<dbReference type="EMBL" id="VTOX01000004">
    <property type="protein sequence ID" value="NKE66930.1"/>
    <property type="molecule type" value="Genomic_DNA"/>
</dbReference>
<dbReference type="Gene3D" id="1.25.40.10">
    <property type="entry name" value="Tetratricopeptide repeat domain"/>
    <property type="match status" value="1"/>
</dbReference>
<dbReference type="SMART" id="SM00028">
    <property type="entry name" value="TPR"/>
    <property type="match status" value="3"/>
</dbReference>
<accession>A0A7X6DGW6</accession>
<keyword evidence="6" id="KW-1185">Reference proteome</keyword>
<sequence>MAAGGALGQFWRHNPGVAWASLILLFALAGASAWAVLAPRPVSRLEHQRAMTDAELRQRFEQAVVMLHAKQYDHAITALHRVLELAPAMPEAHVNMGYALLGLKQADAARSFFQSAIELRPQQANAYYGLALAEELRQDWELALGAMRSYLHLSGADEPHRAKARAALWEWEQKLGRLPPAPSGAQQPARQQPGR</sequence>
<protein>
    <submittedName>
        <fullName evidence="5">Tetratricopeptide repeat protein</fullName>
    </submittedName>
</protein>
<evidence type="ECO:0000256" key="4">
    <source>
        <dbReference type="SAM" id="Phobius"/>
    </source>
</evidence>
<keyword evidence="1" id="KW-0677">Repeat</keyword>
<dbReference type="InterPro" id="IPR050498">
    <property type="entry name" value="Ycf3"/>
</dbReference>
<dbReference type="PANTHER" id="PTHR44858:SF1">
    <property type="entry name" value="UDP-N-ACETYLGLUCOSAMINE--PEPTIDE N-ACETYLGLUCOSAMINYLTRANSFERASE SPINDLY-RELATED"/>
    <property type="match status" value="1"/>
</dbReference>
<evidence type="ECO:0000256" key="3">
    <source>
        <dbReference type="PROSITE-ProRule" id="PRU00339"/>
    </source>
</evidence>
<dbReference type="Proteomes" id="UP000521868">
    <property type="component" value="Unassembled WGS sequence"/>
</dbReference>
<evidence type="ECO:0000313" key="6">
    <source>
        <dbReference type="Proteomes" id="UP000521868"/>
    </source>
</evidence>
<evidence type="ECO:0000313" key="5">
    <source>
        <dbReference type="EMBL" id="NKE66930.1"/>
    </source>
</evidence>
<organism evidence="5 6">
    <name type="scientific">Ramlibacter lithotrophicus</name>
    <dbReference type="NCBI Taxonomy" id="2606681"/>
    <lineage>
        <taxon>Bacteria</taxon>
        <taxon>Pseudomonadati</taxon>
        <taxon>Pseudomonadota</taxon>
        <taxon>Betaproteobacteria</taxon>
        <taxon>Burkholderiales</taxon>
        <taxon>Comamonadaceae</taxon>
        <taxon>Ramlibacter</taxon>
    </lineage>
</organism>
<dbReference type="InterPro" id="IPR019734">
    <property type="entry name" value="TPR_rpt"/>
</dbReference>
<dbReference type="RefSeq" id="WP_168108039.1">
    <property type="nucleotide sequence ID" value="NZ_VTOX01000004.1"/>
</dbReference>
<name>A0A7X6DGW6_9BURK</name>